<dbReference type="AlphaFoldDB" id="A0A1L3ST65"/>
<dbReference type="Gene3D" id="3.40.50.150">
    <property type="entry name" value="Vaccinia Virus protein VP39"/>
    <property type="match status" value="1"/>
</dbReference>
<evidence type="ECO:0000313" key="3">
    <source>
        <dbReference type="EMBL" id="APH72502.1"/>
    </source>
</evidence>
<reference evidence="4" key="1">
    <citation type="submission" date="2016-11" db="EMBL/GenBank/DDBJ databases">
        <title>Mesorhizobium oceanicum sp. nov., isolated from deep seawater in South China Sea.</title>
        <authorList>
            <person name="Fu G.-Y."/>
        </authorList>
    </citation>
    <scope>NUCLEOTIDE SEQUENCE [LARGE SCALE GENOMIC DNA]</scope>
    <source>
        <strain evidence="4">B7</strain>
    </source>
</reference>
<dbReference type="CDD" id="cd02440">
    <property type="entry name" value="AdoMet_MTases"/>
    <property type="match status" value="1"/>
</dbReference>
<gene>
    <name evidence="3" type="ORF">BSQ44_14890</name>
</gene>
<name>A0A1L3ST65_9HYPH</name>
<dbReference type="InterPro" id="IPR013216">
    <property type="entry name" value="Methyltransf_11"/>
</dbReference>
<dbReference type="RefSeq" id="WP_072605533.1">
    <property type="nucleotide sequence ID" value="NZ_CP018171.1"/>
</dbReference>
<keyword evidence="1" id="KW-0812">Transmembrane</keyword>
<dbReference type="STRING" id="1670800.BSQ44_14890"/>
<evidence type="ECO:0000259" key="2">
    <source>
        <dbReference type="Pfam" id="PF08241"/>
    </source>
</evidence>
<keyword evidence="1" id="KW-0472">Membrane</keyword>
<dbReference type="OrthoDB" id="163232at2"/>
<evidence type="ECO:0000313" key="4">
    <source>
        <dbReference type="Proteomes" id="UP000182840"/>
    </source>
</evidence>
<dbReference type="SUPFAM" id="SSF53335">
    <property type="entry name" value="S-adenosyl-L-methionine-dependent methyltransferases"/>
    <property type="match status" value="1"/>
</dbReference>
<keyword evidence="1" id="KW-1133">Transmembrane helix</keyword>
<dbReference type="KEGG" id="meso:BSQ44_14890"/>
<sequence>MINAPRLWLERELERFAGTLPAGSMVLDAGAGRQPYRGLFAHCTYESTDFEQVDKTYASSTYVCDLAAIPVEDGRFDAVVFTQVMEHLPDPAAVLRELYRVTKPGGVLFYTGPLVYEEHEVPYDFYRYTQFGVRHLLTGAGFSVEELRPLDGTLSTVAHQLRFVSRRLPWKPTDYAPGIAGVLFMLAFTPFRLLARMMAGLAARAAAKSRYNRGGMPMNYLAIARR</sequence>
<dbReference type="PANTHER" id="PTHR43591">
    <property type="entry name" value="METHYLTRANSFERASE"/>
    <property type="match status" value="1"/>
</dbReference>
<dbReference type="InterPro" id="IPR029063">
    <property type="entry name" value="SAM-dependent_MTases_sf"/>
</dbReference>
<feature type="domain" description="Methyltransferase type 11" evidence="2">
    <location>
        <begin position="58"/>
        <end position="109"/>
    </location>
</feature>
<feature type="transmembrane region" description="Helical" evidence="1">
    <location>
        <begin position="175"/>
        <end position="195"/>
    </location>
</feature>
<proteinExistence type="predicted"/>
<keyword evidence="4" id="KW-1185">Reference proteome</keyword>
<dbReference type="Proteomes" id="UP000182840">
    <property type="component" value="Chromosome"/>
</dbReference>
<dbReference type="EMBL" id="CP018171">
    <property type="protein sequence ID" value="APH72502.1"/>
    <property type="molecule type" value="Genomic_DNA"/>
</dbReference>
<evidence type="ECO:0000256" key="1">
    <source>
        <dbReference type="SAM" id="Phobius"/>
    </source>
</evidence>
<dbReference type="Pfam" id="PF08241">
    <property type="entry name" value="Methyltransf_11"/>
    <property type="match status" value="1"/>
</dbReference>
<organism evidence="3 4">
    <name type="scientific">Aquibium oceanicum</name>
    <dbReference type="NCBI Taxonomy" id="1670800"/>
    <lineage>
        <taxon>Bacteria</taxon>
        <taxon>Pseudomonadati</taxon>
        <taxon>Pseudomonadota</taxon>
        <taxon>Alphaproteobacteria</taxon>
        <taxon>Hyphomicrobiales</taxon>
        <taxon>Phyllobacteriaceae</taxon>
        <taxon>Aquibium</taxon>
    </lineage>
</organism>
<protein>
    <recommendedName>
        <fullName evidence="2">Methyltransferase type 11 domain-containing protein</fullName>
    </recommendedName>
</protein>
<accession>A0A1L3ST65</accession>